<dbReference type="CDD" id="cd17631">
    <property type="entry name" value="FACL_FadD13-like"/>
    <property type="match status" value="1"/>
</dbReference>
<protein>
    <submittedName>
        <fullName evidence="5">Fatty-acyl-CoA synthase</fullName>
    </submittedName>
</protein>
<dbReference type="Pfam" id="PF00501">
    <property type="entry name" value="AMP-binding"/>
    <property type="match status" value="1"/>
</dbReference>
<dbReference type="PANTHER" id="PTHR43767:SF1">
    <property type="entry name" value="NONRIBOSOMAL PEPTIDE SYNTHASE PES1 (EUROFUNG)-RELATED"/>
    <property type="match status" value="1"/>
</dbReference>
<dbReference type="Gene3D" id="3.40.50.12780">
    <property type="entry name" value="N-terminal domain of ligase-like"/>
    <property type="match status" value="1"/>
</dbReference>
<dbReference type="PANTHER" id="PTHR43767">
    <property type="entry name" value="LONG-CHAIN-FATTY-ACID--COA LIGASE"/>
    <property type="match status" value="1"/>
</dbReference>
<evidence type="ECO:0000259" key="3">
    <source>
        <dbReference type="Pfam" id="PF00501"/>
    </source>
</evidence>
<dbReference type="PROSITE" id="PS00455">
    <property type="entry name" value="AMP_BINDING"/>
    <property type="match status" value="1"/>
</dbReference>
<comment type="similarity">
    <text evidence="1">Belongs to the ATP-dependent AMP-binding enzyme family.</text>
</comment>
<evidence type="ECO:0000313" key="6">
    <source>
        <dbReference type="Proteomes" id="UP000295560"/>
    </source>
</evidence>
<evidence type="ECO:0000259" key="4">
    <source>
        <dbReference type="Pfam" id="PF13193"/>
    </source>
</evidence>
<dbReference type="OrthoDB" id="3172305at2"/>
<accession>A0A4R1HMJ1</accession>
<dbReference type="NCBIfam" id="NF004837">
    <property type="entry name" value="PRK06187.1"/>
    <property type="match status" value="1"/>
</dbReference>
<dbReference type="GO" id="GO:0016878">
    <property type="term" value="F:acid-thiol ligase activity"/>
    <property type="evidence" value="ECO:0007669"/>
    <property type="project" value="UniProtKB-ARBA"/>
</dbReference>
<comment type="caution">
    <text evidence="5">The sequence shown here is derived from an EMBL/GenBank/DDBJ whole genome shotgun (WGS) entry which is preliminary data.</text>
</comment>
<feature type="domain" description="AMP-dependent synthetase/ligase" evidence="3">
    <location>
        <begin position="11"/>
        <end position="376"/>
    </location>
</feature>
<dbReference type="SUPFAM" id="SSF56801">
    <property type="entry name" value="Acetyl-CoA synthetase-like"/>
    <property type="match status" value="1"/>
</dbReference>
<gene>
    <name evidence="5" type="ORF">EV378_6264</name>
</gene>
<proteinExistence type="inferred from homology"/>
<name>A0A4R1HMJ1_PSEEN</name>
<feature type="domain" description="AMP-binding enzyme C-terminal" evidence="4">
    <location>
        <begin position="426"/>
        <end position="501"/>
    </location>
</feature>
<dbReference type="InterPro" id="IPR020845">
    <property type="entry name" value="AMP-binding_CS"/>
</dbReference>
<dbReference type="Gene3D" id="3.30.300.30">
    <property type="match status" value="1"/>
</dbReference>
<evidence type="ECO:0000256" key="2">
    <source>
        <dbReference type="ARBA" id="ARBA00022598"/>
    </source>
</evidence>
<dbReference type="FunFam" id="3.30.300.30:FF:000008">
    <property type="entry name" value="2,3-dihydroxybenzoate-AMP ligase"/>
    <property type="match status" value="1"/>
</dbReference>
<dbReference type="AlphaFoldDB" id="A0A4R1HMJ1"/>
<dbReference type="Proteomes" id="UP000295560">
    <property type="component" value="Unassembled WGS sequence"/>
</dbReference>
<dbReference type="InterPro" id="IPR050237">
    <property type="entry name" value="ATP-dep_AMP-bd_enzyme"/>
</dbReference>
<dbReference type="InterPro" id="IPR000873">
    <property type="entry name" value="AMP-dep_synth/lig_dom"/>
</dbReference>
<dbReference type="EMBL" id="SMFZ01000002">
    <property type="protein sequence ID" value="TCK22263.1"/>
    <property type="molecule type" value="Genomic_DNA"/>
</dbReference>
<dbReference type="InterPro" id="IPR042099">
    <property type="entry name" value="ANL_N_sf"/>
</dbReference>
<organism evidence="5 6">
    <name type="scientific">Pseudonocardia endophytica</name>
    <dbReference type="NCBI Taxonomy" id="401976"/>
    <lineage>
        <taxon>Bacteria</taxon>
        <taxon>Bacillati</taxon>
        <taxon>Actinomycetota</taxon>
        <taxon>Actinomycetes</taxon>
        <taxon>Pseudonocardiales</taxon>
        <taxon>Pseudonocardiaceae</taxon>
        <taxon>Pseudonocardia</taxon>
    </lineage>
</organism>
<sequence length="520" mass="55598">MQGGIGDWIVRRARRKPTATALVDGDTGRRMSYDELERSSAATAHALHDLGIRRGDRVVVLMENSIGFMQVVFAVANLGAVSVPVNVRLGASEIGYILSDSGATAIAVSERFRTLADAALGTGGHGVRHVLVDGPPEPTGGVPTTELTASAAGPSLRPPDGAIRDDDLCMIMYTSGTTGRPKGAMLTHGNMLWNAINCTTIGTGLSGASVTLAVAPMFHIGALGNSVLPFLYAGATVVTVRAFEPRRTLELLAEHRVTSQFMVPAMWAALSQVPDFDSVDVSSMQFVLCGGAPCPLPVIDFYRSRGWRFLEGFGMTETAPCALLLDADFVVSHAGSVGRPFMHVDVRLVDDEDHDVPVGEVGELVLRGPNVFAGYWGRPADTAEAMRGGWFHSGDLGRSDADGFVTLVDRKKDMVISGGENIYPIEVEQVLFGHPAVLDVAVIGTPDERWGESVLAVVVLRPGTDAAPADLIDHARGRIAHYKCPRRVEFVDELPRTATGKVLKRDLRERYAGAAESVHR</sequence>
<reference evidence="5 6" key="1">
    <citation type="submission" date="2019-03" db="EMBL/GenBank/DDBJ databases">
        <title>Sequencing the genomes of 1000 actinobacteria strains.</title>
        <authorList>
            <person name="Klenk H.-P."/>
        </authorList>
    </citation>
    <scope>NUCLEOTIDE SEQUENCE [LARGE SCALE GENOMIC DNA]</scope>
    <source>
        <strain evidence="5 6">DSM 44969</strain>
    </source>
</reference>
<keyword evidence="2" id="KW-0436">Ligase</keyword>
<evidence type="ECO:0000313" key="5">
    <source>
        <dbReference type="EMBL" id="TCK22263.1"/>
    </source>
</evidence>
<dbReference type="Pfam" id="PF13193">
    <property type="entry name" value="AMP-binding_C"/>
    <property type="match status" value="1"/>
</dbReference>
<dbReference type="InterPro" id="IPR045851">
    <property type="entry name" value="AMP-bd_C_sf"/>
</dbReference>
<keyword evidence="6" id="KW-1185">Reference proteome</keyword>
<dbReference type="RefSeq" id="WP_132430989.1">
    <property type="nucleotide sequence ID" value="NZ_SMFZ01000002.1"/>
</dbReference>
<evidence type="ECO:0000256" key="1">
    <source>
        <dbReference type="ARBA" id="ARBA00006432"/>
    </source>
</evidence>
<dbReference type="InterPro" id="IPR025110">
    <property type="entry name" value="AMP-bd_C"/>
</dbReference>